<dbReference type="AlphaFoldDB" id="A0A4W6F4C4"/>
<comment type="cofactor">
    <cofactor evidence="12">
        <name>a divalent metal cation</name>
        <dbReference type="ChEBI" id="CHEBI:60240"/>
    </cofactor>
    <text evidence="12">Binds 2 divalent metal cations per subunit. Site 1 may preferentially bind zinc ions, while site 2 has a preference for magnesium and/or manganese ions.</text>
</comment>
<reference evidence="15" key="1">
    <citation type="submission" date="2015-09" db="EMBL/GenBank/DDBJ databases">
        <authorList>
            <person name="Sai Rama Sridatta P."/>
        </authorList>
    </citation>
    <scope>NUCLEOTIDE SEQUENCE [LARGE SCALE GENOMIC DNA]</scope>
</reference>
<organism evidence="14 15">
    <name type="scientific">Lates calcarifer</name>
    <name type="common">Barramundi</name>
    <name type="synonym">Holocentrus calcarifer</name>
    <dbReference type="NCBI Taxonomy" id="8187"/>
    <lineage>
        <taxon>Eukaryota</taxon>
        <taxon>Metazoa</taxon>
        <taxon>Chordata</taxon>
        <taxon>Craniata</taxon>
        <taxon>Vertebrata</taxon>
        <taxon>Euteleostomi</taxon>
        <taxon>Actinopterygii</taxon>
        <taxon>Neopterygii</taxon>
        <taxon>Teleostei</taxon>
        <taxon>Neoteleostei</taxon>
        <taxon>Acanthomorphata</taxon>
        <taxon>Carangaria</taxon>
        <taxon>Carangaria incertae sedis</taxon>
        <taxon>Centropomidae</taxon>
        <taxon>Lates</taxon>
    </lineage>
</organism>
<dbReference type="InterPro" id="IPR036971">
    <property type="entry name" value="PDEase_catalytic_dom_sf"/>
</dbReference>
<dbReference type="InterPro" id="IPR023088">
    <property type="entry name" value="PDEase"/>
</dbReference>
<feature type="binding site" evidence="11">
    <location>
        <position position="222"/>
    </location>
    <ligand>
        <name>Zn(2+)</name>
        <dbReference type="ChEBI" id="CHEBI:29105"/>
        <label>1</label>
    </ligand>
</feature>
<evidence type="ECO:0000313" key="14">
    <source>
        <dbReference type="Ensembl" id="ENSLCAP00010044962.1"/>
    </source>
</evidence>
<evidence type="ECO:0000256" key="4">
    <source>
        <dbReference type="ARBA" id="ARBA00022801"/>
    </source>
</evidence>
<evidence type="ECO:0000256" key="7">
    <source>
        <dbReference type="ARBA" id="ARBA00033684"/>
    </source>
</evidence>
<dbReference type="Pfam" id="PF00233">
    <property type="entry name" value="PDEase_I"/>
    <property type="match status" value="1"/>
</dbReference>
<keyword evidence="4 12" id="KW-0378">Hydrolase</keyword>
<feature type="binding site" evidence="10">
    <location>
        <position position="259"/>
    </location>
    <ligand>
        <name>AMP</name>
        <dbReference type="ChEBI" id="CHEBI:456215"/>
    </ligand>
</feature>
<feature type="binding site" evidence="11">
    <location>
        <position position="259"/>
    </location>
    <ligand>
        <name>Zn(2+)</name>
        <dbReference type="ChEBI" id="CHEBI:29105"/>
        <label>2</label>
    </ligand>
</feature>
<keyword evidence="3 11" id="KW-0479">Metal-binding</keyword>
<dbReference type="InterPro" id="IPR013706">
    <property type="entry name" value="PDE1_N"/>
</dbReference>
<dbReference type="GO" id="GO:0007165">
    <property type="term" value="P:signal transduction"/>
    <property type="evidence" value="ECO:0007669"/>
    <property type="project" value="InterPro"/>
</dbReference>
<dbReference type="PRINTS" id="PR00387">
    <property type="entry name" value="PDIESTERASE1"/>
</dbReference>
<dbReference type="PANTHER" id="PTHR11347">
    <property type="entry name" value="CYCLIC NUCLEOTIDE PHOSPHODIESTERASE"/>
    <property type="match status" value="1"/>
</dbReference>
<feature type="binding site" evidence="11">
    <location>
        <position position="259"/>
    </location>
    <ligand>
        <name>Zn(2+)</name>
        <dbReference type="ChEBI" id="CHEBI:29105"/>
        <label>1</label>
    </ligand>
</feature>
<dbReference type="InterPro" id="IPR023174">
    <property type="entry name" value="PDEase_CS"/>
</dbReference>
<proteinExistence type="inferred from homology"/>
<dbReference type="GO" id="GO:0047555">
    <property type="term" value="F:3',5'-cyclic-GMP phosphodiesterase activity"/>
    <property type="evidence" value="ECO:0007669"/>
    <property type="project" value="RHEA"/>
</dbReference>
<evidence type="ECO:0000256" key="3">
    <source>
        <dbReference type="ARBA" id="ARBA00022723"/>
    </source>
</evidence>
<feature type="binding site" evidence="11">
    <location>
        <position position="258"/>
    </location>
    <ligand>
        <name>Zn(2+)</name>
        <dbReference type="ChEBI" id="CHEBI:29105"/>
        <label>1</label>
    </ligand>
</feature>
<dbReference type="GO" id="GO:0046872">
    <property type="term" value="F:metal ion binding"/>
    <property type="evidence" value="ECO:0007669"/>
    <property type="project" value="UniProtKB-KW"/>
</dbReference>
<name>A0A4W6F4C4_LATCA</name>
<keyword evidence="15" id="KW-1185">Reference proteome</keyword>
<dbReference type="Gene3D" id="1.10.1300.10">
    <property type="entry name" value="3'5'-cyclic nucleotide phosphodiesterase, catalytic domain"/>
    <property type="match status" value="1"/>
</dbReference>
<dbReference type="GO" id="GO:0004115">
    <property type="term" value="F:3',5'-cyclic-AMP phosphodiesterase activity"/>
    <property type="evidence" value="ECO:0007669"/>
    <property type="project" value="RHEA"/>
</dbReference>
<feature type="binding site" evidence="10">
    <location>
        <begin position="218"/>
        <end position="222"/>
    </location>
    <ligand>
        <name>AMP</name>
        <dbReference type="ChEBI" id="CHEBI:456215"/>
    </ligand>
</feature>
<comment type="similarity">
    <text evidence="1">Belongs to the cyclic nucleotide phosphodiesterase family. PDE1 subfamily.</text>
</comment>
<feature type="binding site" evidence="11">
    <location>
        <position position="366"/>
    </location>
    <ligand>
        <name>Zn(2+)</name>
        <dbReference type="ChEBI" id="CHEBI:29105"/>
        <label>1</label>
    </ligand>
</feature>
<dbReference type="CDD" id="cd00077">
    <property type="entry name" value="HDc"/>
    <property type="match status" value="1"/>
</dbReference>
<evidence type="ECO:0000256" key="2">
    <source>
        <dbReference type="ARBA" id="ARBA00022535"/>
    </source>
</evidence>
<reference evidence="14" key="3">
    <citation type="submission" date="2025-09" db="UniProtKB">
        <authorList>
            <consortium name="Ensembl"/>
        </authorList>
    </citation>
    <scope>IDENTIFICATION</scope>
</reference>
<feature type="binding site" evidence="10">
    <location>
        <position position="366"/>
    </location>
    <ligand>
        <name>AMP</name>
        <dbReference type="ChEBI" id="CHEBI:456215"/>
    </ligand>
</feature>
<feature type="active site" description="Proton donor" evidence="9">
    <location>
        <position position="218"/>
    </location>
</feature>
<dbReference type="Ensembl" id="ENSLCAT00010046067.1">
    <property type="protein sequence ID" value="ENSLCAP00010044962.1"/>
    <property type="gene ID" value="ENSLCAG00010020692.1"/>
</dbReference>
<comment type="catalytic activity">
    <reaction evidence="8">
        <text>a nucleoside 3',5'-cyclic phosphate + H2O = a nucleoside 5'-phosphate + H(+)</text>
        <dbReference type="Rhea" id="RHEA:14653"/>
        <dbReference type="ChEBI" id="CHEBI:15377"/>
        <dbReference type="ChEBI" id="CHEBI:15378"/>
        <dbReference type="ChEBI" id="CHEBI:57867"/>
        <dbReference type="ChEBI" id="CHEBI:58464"/>
        <dbReference type="EC" id="3.1.4.17"/>
    </reaction>
    <physiologicalReaction direction="left-to-right" evidence="8">
        <dbReference type="Rhea" id="RHEA:14654"/>
    </physiologicalReaction>
</comment>
<accession>A0A4W6F4C4</accession>
<reference evidence="14" key="2">
    <citation type="submission" date="2025-08" db="UniProtKB">
        <authorList>
            <consortium name="Ensembl"/>
        </authorList>
    </citation>
    <scope>IDENTIFICATION</scope>
</reference>
<keyword evidence="5" id="KW-0114">cAMP</keyword>
<evidence type="ECO:0000256" key="1">
    <source>
        <dbReference type="ARBA" id="ARBA00010664"/>
    </source>
</evidence>
<feature type="domain" description="PDEase" evidence="13">
    <location>
        <begin position="141"/>
        <end position="508"/>
    </location>
</feature>
<dbReference type="SUPFAM" id="SSF109604">
    <property type="entry name" value="HD-domain/PDEase-like"/>
    <property type="match status" value="1"/>
</dbReference>
<evidence type="ECO:0000259" key="13">
    <source>
        <dbReference type="PROSITE" id="PS51845"/>
    </source>
</evidence>
<dbReference type="Proteomes" id="UP000314980">
    <property type="component" value="Unassembled WGS sequence"/>
</dbReference>
<evidence type="ECO:0000256" key="9">
    <source>
        <dbReference type="PIRSR" id="PIRSR623088-1"/>
    </source>
</evidence>
<evidence type="ECO:0000256" key="8">
    <source>
        <dbReference type="ARBA" id="ARBA00033709"/>
    </source>
</evidence>
<sequence>MLVTSCMSGISLSPLLLILYSKCMWYCLNGVLMLRCLVKQLERGEASVTDLKKNLEYAASVLENLYFEETRRLVDPEDELRDIQSDSVPSEVRDWLASTFTRQRSLILRRNEDKPRFRSIVHAVQAGIFVERMYRRTSNMTGFSYPPNVITVLKHVDMWSFDVFALNDASGDHALKFVFYELLTRYDLINRFKVPISALISFVDSLEVGYSKYKNPYHNLMHAADVTQTIHYFLLKTGIVHWLTELEIFAIIFAAAIHDFEHTGTTNNFHIQTRSDTAMLYNDRAVLENHHVSAAYRLLQNDDEMNILSNLSKDDWRELRTLVVEMVLATDMSCHFQQIKAMKGLLQQPEAIDKPKALSLLLHTADISHPAKRWELHHHWTTSLLEEFFRQGDKEAELGLPFSPLCDRKSTMVAQSQIGFIDFIVEPTFTVLTEMIEKIVTPLIEEASRSGLTGFSISGSDGKHSSVKSTGSDGSCSLTTVDFKSFKVTWNQEIHHNRELWKAQAAKGSHTDLLLSLIQISRS</sequence>
<evidence type="ECO:0000256" key="6">
    <source>
        <dbReference type="ARBA" id="ARBA00033675"/>
    </source>
</evidence>
<feature type="binding site" evidence="10">
    <location>
        <position position="417"/>
    </location>
    <ligand>
        <name>AMP</name>
        <dbReference type="ChEBI" id="CHEBI:456215"/>
    </ligand>
</feature>
<evidence type="ECO:0000256" key="12">
    <source>
        <dbReference type="RuleBase" id="RU363067"/>
    </source>
</evidence>
<dbReference type="FunFam" id="1.10.1300.10:FF:000032">
    <property type="entry name" value="Phosphodiesterase"/>
    <property type="match status" value="1"/>
</dbReference>
<dbReference type="InterPro" id="IPR002073">
    <property type="entry name" value="PDEase_catalytic_dom"/>
</dbReference>
<evidence type="ECO:0000256" key="5">
    <source>
        <dbReference type="ARBA" id="ARBA00023149"/>
    </source>
</evidence>
<dbReference type="SMART" id="SM00471">
    <property type="entry name" value="HDc"/>
    <property type="match status" value="1"/>
</dbReference>
<evidence type="ECO:0000256" key="10">
    <source>
        <dbReference type="PIRSR" id="PIRSR623088-2"/>
    </source>
</evidence>
<dbReference type="InterPro" id="IPR003607">
    <property type="entry name" value="HD/PDEase_dom"/>
</dbReference>
<comment type="catalytic activity">
    <reaction evidence="6">
        <text>3',5'-cyclic AMP + H2O = AMP + H(+)</text>
        <dbReference type="Rhea" id="RHEA:25277"/>
        <dbReference type="ChEBI" id="CHEBI:15377"/>
        <dbReference type="ChEBI" id="CHEBI:15378"/>
        <dbReference type="ChEBI" id="CHEBI:58165"/>
        <dbReference type="ChEBI" id="CHEBI:456215"/>
    </reaction>
    <physiologicalReaction direction="left-to-right" evidence="6">
        <dbReference type="Rhea" id="RHEA:25278"/>
    </physiologicalReaction>
</comment>
<dbReference type="PROSITE" id="PS00126">
    <property type="entry name" value="PDEASE_I_1"/>
    <property type="match status" value="1"/>
</dbReference>
<dbReference type="EC" id="3.1.4.-" evidence="12"/>
<dbReference type="PROSITE" id="PS51845">
    <property type="entry name" value="PDEASE_I_2"/>
    <property type="match status" value="1"/>
</dbReference>
<evidence type="ECO:0000313" key="15">
    <source>
        <dbReference type="Proteomes" id="UP000314980"/>
    </source>
</evidence>
<dbReference type="Pfam" id="PF08499">
    <property type="entry name" value="PDEase_I_N"/>
    <property type="match status" value="1"/>
</dbReference>
<evidence type="ECO:0000256" key="11">
    <source>
        <dbReference type="PIRSR" id="PIRSR623088-3"/>
    </source>
</evidence>
<protein>
    <recommendedName>
        <fullName evidence="12">Phosphodiesterase</fullName>
        <ecNumber evidence="12">3.1.4.-</ecNumber>
    </recommendedName>
</protein>
<comment type="catalytic activity">
    <reaction evidence="7">
        <text>3',5'-cyclic GMP + H2O = GMP + H(+)</text>
        <dbReference type="Rhea" id="RHEA:16957"/>
        <dbReference type="ChEBI" id="CHEBI:15377"/>
        <dbReference type="ChEBI" id="CHEBI:15378"/>
        <dbReference type="ChEBI" id="CHEBI:57746"/>
        <dbReference type="ChEBI" id="CHEBI:58115"/>
    </reaction>
    <physiologicalReaction direction="left-to-right" evidence="7">
        <dbReference type="Rhea" id="RHEA:16958"/>
    </physiologicalReaction>
</comment>
<dbReference type="GeneTree" id="ENSGT00940000155331"/>
<keyword evidence="2" id="KW-0140">cGMP</keyword>